<name>A0A939F9A2_9ACTN</name>
<feature type="compositionally biased region" description="Low complexity" evidence="1">
    <location>
        <begin position="176"/>
        <end position="194"/>
    </location>
</feature>
<proteinExistence type="predicted"/>
<protein>
    <submittedName>
        <fullName evidence="2">Lipopolysaccharide biosynthesis protein</fullName>
    </submittedName>
</protein>
<comment type="caution">
    <text evidence="2">The sequence shown here is derived from an EMBL/GenBank/DDBJ whole genome shotgun (WGS) entry which is preliminary data.</text>
</comment>
<evidence type="ECO:0000313" key="2">
    <source>
        <dbReference type="EMBL" id="MBO0514417.1"/>
    </source>
</evidence>
<gene>
    <name evidence="2" type="ORF">J0695_21855</name>
</gene>
<organism evidence="2 3">
    <name type="scientific">Streptomyces beijiangensis</name>
    <dbReference type="NCBI Taxonomy" id="163361"/>
    <lineage>
        <taxon>Bacteria</taxon>
        <taxon>Bacillati</taxon>
        <taxon>Actinomycetota</taxon>
        <taxon>Actinomycetes</taxon>
        <taxon>Kitasatosporales</taxon>
        <taxon>Streptomycetaceae</taxon>
        <taxon>Streptomyces</taxon>
    </lineage>
</organism>
<dbReference type="EMBL" id="JAFLRJ010000207">
    <property type="protein sequence ID" value="MBO0514417.1"/>
    <property type="molecule type" value="Genomic_DNA"/>
</dbReference>
<dbReference type="AlphaFoldDB" id="A0A939F9A2"/>
<evidence type="ECO:0000313" key="3">
    <source>
        <dbReference type="Proteomes" id="UP000664167"/>
    </source>
</evidence>
<evidence type="ECO:0000256" key="1">
    <source>
        <dbReference type="SAM" id="MobiDB-lite"/>
    </source>
</evidence>
<reference evidence="2" key="1">
    <citation type="submission" date="2021-03" db="EMBL/GenBank/DDBJ databases">
        <title>Streptomyces poriferae sp. nov., a novel marine sponge-derived Actinobacteria species with anti-MRSA activity.</title>
        <authorList>
            <person name="Sandoval-Powers M."/>
            <person name="Kralova S."/>
            <person name="Nguyen G.-S."/>
            <person name="Fawwal D."/>
            <person name="Degnes K."/>
            <person name="Klinkenberg G."/>
            <person name="Sletta H."/>
            <person name="Wentzel A."/>
            <person name="Liles M.R."/>
        </authorList>
    </citation>
    <scope>NUCLEOTIDE SEQUENCE</scope>
    <source>
        <strain evidence="2">DSM 41794</strain>
    </source>
</reference>
<sequence length="194" mass="19095">MVPGAVALGALSGLMYGVVKAPQYAATSYVIIVPADRTDPGTALGYAQAYGRVAIDVAVRADAAKDAGVAPDLLRSNVQAATSPDAPMISLTAQAASPESATAMADSVAQALVRTSTDTQAKTGVKVLSFSSATEPSAPSSPSAGVAALVGGCAGGLLGGLTLLVRPRRTEEDGYAAVPAPASASATAPQKEPV</sequence>
<dbReference type="Proteomes" id="UP000664167">
    <property type="component" value="Unassembled WGS sequence"/>
</dbReference>
<accession>A0A939F9A2</accession>
<keyword evidence="3" id="KW-1185">Reference proteome</keyword>
<feature type="region of interest" description="Disordered" evidence="1">
    <location>
        <begin position="172"/>
        <end position="194"/>
    </location>
</feature>